<evidence type="ECO:0000259" key="1">
    <source>
        <dbReference type="Pfam" id="PF00535"/>
    </source>
</evidence>
<dbReference type="RefSeq" id="WP_013454344.1">
    <property type="nucleotide sequence ID" value="NC_014759.1"/>
</dbReference>
<dbReference type="KEGG" id="mtt:Ftrac_2221"/>
<sequence>MLISVLMPAYNTEKYLAEAINSILDQTHQNWELLICDDASTDKTYHIANSFEDSRITVFKNEVNLKKPKTTNWLFKQSKGQIITIHDADDLSSCDRFEKIIDKFKKDKSIYACGHEIQRISEKGKHLNLYRRKSVQFEEIQELMAHDNTDGDPSLFIKREVIENLGEIYRPYFQNNMDYDLALRIIENYKTTNITEVLSYYRNVPDSISKEVKSYKKLITQDITKFLASERKEIGLDALQRQDWSLIKAKEEEFSKPYVKDKTLHLRKMASFFMYVKMNRTAIDYMLIAIRKEPFKFENWRTIQYCLRKSIFKI</sequence>
<feature type="domain" description="Glycosyltransferase 2-like" evidence="1">
    <location>
        <begin position="4"/>
        <end position="165"/>
    </location>
</feature>
<dbReference type="STRING" id="643867.Ftrac_2221"/>
<protein>
    <submittedName>
        <fullName evidence="2">Glycosyl transferase family 2</fullName>
    </submittedName>
</protein>
<accession>E4TVV3</accession>
<reference evidence="2 3" key="1">
    <citation type="journal article" date="2011" name="Stand. Genomic Sci.">
        <title>Complete genome sequence of Marivirga tractuosa type strain (H-43).</title>
        <authorList>
            <person name="Pagani I."/>
            <person name="Chertkov O."/>
            <person name="Lapidus A."/>
            <person name="Lucas S."/>
            <person name="Del Rio T.G."/>
            <person name="Tice H."/>
            <person name="Copeland A."/>
            <person name="Cheng J.F."/>
            <person name="Nolan M."/>
            <person name="Saunders E."/>
            <person name="Pitluck S."/>
            <person name="Held B."/>
            <person name="Goodwin L."/>
            <person name="Liolios K."/>
            <person name="Ovchinikova G."/>
            <person name="Ivanova N."/>
            <person name="Mavromatis K."/>
            <person name="Pati A."/>
            <person name="Chen A."/>
            <person name="Palaniappan K."/>
            <person name="Land M."/>
            <person name="Hauser L."/>
            <person name="Jeffries C.D."/>
            <person name="Detter J.C."/>
            <person name="Han C."/>
            <person name="Tapia R."/>
            <person name="Ngatchou-Djao O.D."/>
            <person name="Rohde M."/>
            <person name="Goker M."/>
            <person name="Spring S."/>
            <person name="Sikorski J."/>
            <person name="Woyke T."/>
            <person name="Bristow J."/>
            <person name="Eisen J.A."/>
            <person name="Markowitz V."/>
            <person name="Hugenholtz P."/>
            <person name="Klenk H.P."/>
            <person name="Kyrpides N.C."/>
        </authorList>
    </citation>
    <scope>NUCLEOTIDE SEQUENCE [LARGE SCALE GENOMIC DNA]</scope>
    <source>
        <strain evidence="3">ATCC 23168 / DSM 4126 / NBRC 15989 / NCIMB 1408 / VKM B-1430 / H-43</strain>
    </source>
</reference>
<dbReference type="eggNOG" id="COG1215">
    <property type="taxonomic scope" value="Bacteria"/>
</dbReference>
<dbReference type="PANTHER" id="PTHR22916:SF3">
    <property type="entry name" value="UDP-GLCNAC:BETAGAL BETA-1,3-N-ACETYLGLUCOSAMINYLTRANSFERASE-LIKE PROTEIN 1"/>
    <property type="match status" value="1"/>
</dbReference>
<dbReference type="InterPro" id="IPR001173">
    <property type="entry name" value="Glyco_trans_2-like"/>
</dbReference>
<keyword evidence="2" id="KW-0808">Transferase</keyword>
<organism evidence="2 3">
    <name type="scientific">Marivirga tractuosa (strain ATCC 23168 / DSM 4126 / NBRC 15989 / NCIMB 1408 / VKM B-1430 / H-43)</name>
    <name type="common">Microscilla tractuosa</name>
    <name type="synonym">Flexibacter tractuosus</name>
    <dbReference type="NCBI Taxonomy" id="643867"/>
    <lineage>
        <taxon>Bacteria</taxon>
        <taxon>Pseudomonadati</taxon>
        <taxon>Bacteroidota</taxon>
        <taxon>Cytophagia</taxon>
        <taxon>Cytophagales</taxon>
        <taxon>Marivirgaceae</taxon>
        <taxon>Marivirga</taxon>
    </lineage>
</organism>
<gene>
    <name evidence="2" type="ordered locus">Ftrac_2221</name>
</gene>
<dbReference type="Proteomes" id="UP000008720">
    <property type="component" value="Chromosome"/>
</dbReference>
<keyword evidence="3" id="KW-1185">Reference proteome</keyword>
<dbReference type="OrthoDB" id="9815829at2"/>
<dbReference type="InterPro" id="IPR029044">
    <property type="entry name" value="Nucleotide-diphossugar_trans"/>
</dbReference>
<dbReference type="PANTHER" id="PTHR22916">
    <property type="entry name" value="GLYCOSYLTRANSFERASE"/>
    <property type="match status" value="1"/>
</dbReference>
<dbReference type="AlphaFoldDB" id="E4TVV3"/>
<evidence type="ECO:0000313" key="3">
    <source>
        <dbReference type="Proteomes" id="UP000008720"/>
    </source>
</evidence>
<dbReference type="Pfam" id="PF00535">
    <property type="entry name" value="Glycos_transf_2"/>
    <property type="match status" value="1"/>
</dbReference>
<dbReference type="CAZy" id="GT2">
    <property type="family name" value="Glycosyltransferase Family 2"/>
</dbReference>
<evidence type="ECO:0000313" key="2">
    <source>
        <dbReference type="EMBL" id="ADR22201.1"/>
    </source>
</evidence>
<proteinExistence type="predicted"/>
<dbReference type="CDD" id="cd00761">
    <property type="entry name" value="Glyco_tranf_GTA_type"/>
    <property type="match status" value="1"/>
</dbReference>
<name>E4TVV3_MARTH</name>
<dbReference type="SUPFAM" id="SSF53448">
    <property type="entry name" value="Nucleotide-diphospho-sugar transferases"/>
    <property type="match status" value="1"/>
</dbReference>
<dbReference type="GO" id="GO:0016758">
    <property type="term" value="F:hexosyltransferase activity"/>
    <property type="evidence" value="ECO:0007669"/>
    <property type="project" value="UniProtKB-ARBA"/>
</dbReference>
<dbReference type="Gene3D" id="3.90.550.10">
    <property type="entry name" value="Spore Coat Polysaccharide Biosynthesis Protein SpsA, Chain A"/>
    <property type="match status" value="1"/>
</dbReference>
<dbReference type="HOGENOM" id="CLU_025996_0_4_10"/>
<dbReference type="EMBL" id="CP002349">
    <property type="protein sequence ID" value="ADR22201.1"/>
    <property type="molecule type" value="Genomic_DNA"/>
</dbReference>